<evidence type="ECO:0000313" key="1">
    <source>
        <dbReference type="EMBL" id="MFD2892069.1"/>
    </source>
</evidence>
<organism evidence="1 2">
    <name type="scientific">Flavobacterium chuncheonense</name>
    <dbReference type="NCBI Taxonomy" id="2026653"/>
    <lineage>
        <taxon>Bacteria</taxon>
        <taxon>Pseudomonadati</taxon>
        <taxon>Bacteroidota</taxon>
        <taxon>Flavobacteriia</taxon>
        <taxon>Flavobacteriales</taxon>
        <taxon>Flavobacteriaceae</taxon>
        <taxon>Flavobacterium</taxon>
    </lineage>
</organism>
<reference evidence="2" key="1">
    <citation type="journal article" date="2019" name="Int. J. Syst. Evol. Microbiol.">
        <title>The Global Catalogue of Microorganisms (GCM) 10K type strain sequencing project: providing services to taxonomists for standard genome sequencing and annotation.</title>
        <authorList>
            <consortium name="The Broad Institute Genomics Platform"/>
            <consortium name="The Broad Institute Genome Sequencing Center for Infectious Disease"/>
            <person name="Wu L."/>
            <person name="Ma J."/>
        </authorList>
    </citation>
    <scope>NUCLEOTIDE SEQUENCE [LARGE SCALE GENOMIC DNA]</scope>
    <source>
        <strain evidence="2">KCTC 22671</strain>
    </source>
</reference>
<keyword evidence="2" id="KW-1185">Reference proteome</keyword>
<dbReference type="EMBL" id="JBHUPC010000013">
    <property type="protein sequence ID" value="MFD2892069.1"/>
    <property type="molecule type" value="Genomic_DNA"/>
</dbReference>
<accession>A0ABW5YM13</accession>
<proteinExistence type="predicted"/>
<evidence type="ECO:0008006" key="3">
    <source>
        <dbReference type="Google" id="ProtNLM"/>
    </source>
</evidence>
<dbReference type="Proteomes" id="UP001597534">
    <property type="component" value="Unassembled WGS sequence"/>
</dbReference>
<sequence length="271" mass="32508">MKAVHYKNWLLILGLFMFTTVFSQEDKFDYITVTKMHFNLNNPDLKFEDWQKLEKEYFDKVTSKNDLVIRHNCLTHYFTDDNTEVLNVNVYKSWEDIDKAGNKTADLVKNAWPNENERKAFFKKLRSYYADTHSDEIYASMPYTKPLNAKSDESFIYYVRNSHFSSSDEGSSDEFDSLMKEFFENVTMKNDLIKGYYTLAHAWGSDKTDFLEVFVVEKLGDIDEFFKKEGELFEKHWKTEKEREDFDKKMNKYFSRHHSDYIYRSVKGLRK</sequence>
<dbReference type="RefSeq" id="WP_379811693.1">
    <property type="nucleotide sequence ID" value="NZ_JBHUPC010000013.1"/>
</dbReference>
<protein>
    <recommendedName>
        <fullName evidence="3">NIPSNAP family containing protein</fullName>
    </recommendedName>
</protein>
<gene>
    <name evidence="1" type="ORF">ACFS5J_08615</name>
</gene>
<evidence type="ECO:0000313" key="2">
    <source>
        <dbReference type="Proteomes" id="UP001597534"/>
    </source>
</evidence>
<comment type="caution">
    <text evidence="1">The sequence shown here is derived from an EMBL/GenBank/DDBJ whole genome shotgun (WGS) entry which is preliminary data.</text>
</comment>
<name>A0ABW5YM13_9FLAO</name>